<evidence type="ECO:0000256" key="6">
    <source>
        <dbReference type="ARBA" id="ARBA00022703"/>
    </source>
</evidence>
<evidence type="ECO:0000256" key="18">
    <source>
        <dbReference type="ARBA" id="ARBA00043210"/>
    </source>
</evidence>
<organism evidence="25 26">
    <name type="scientific">Rubrivirga litoralis</name>
    <dbReference type="NCBI Taxonomy" id="3075598"/>
    <lineage>
        <taxon>Bacteria</taxon>
        <taxon>Pseudomonadati</taxon>
        <taxon>Rhodothermota</taxon>
        <taxon>Rhodothermia</taxon>
        <taxon>Rhodothermales</taxon>
        <taxon>Rubricoccaceae</taxon>
        <taxon>Rubrivirga</taxon>
    </lineage>
</organism>
<evidence type="ECO:0000259" key="24">
    <source>
        <dbReference type="Pfam" id="PF03061"/>
    </source>
</evidence>
<evidence type="ECO:0000256" key="22">
    <source>
        <dbReference type="ARBA" id="ARBA00048074"/>
    </source>
</evidence>
<evidence type="ECO:0000256" key="11">
    <source>
        <dbReference type="ARBA" id="ARBA00023136"/>
    </source>
</evidence>
<protein>
    <recommendedName>
        <fullName evidence="17">Acyl-coenzyme A thioesterase THEM4</fullName>
        <ecNumber evidence="16">3.1.2.2</ecNumber>
    </recommendedName>
    <alternativeName>
        <fullName evidence="18">Thioesterase superfamily member 4</fullName>
    </alternativeName>
</protein>
<comment type="catalytic activity">
    <reaction evidence="19">
        <text>octanoyl-CoA + H2O = octanoate + CoA + H(+)</text>
        <dbReference type="Rhea" id="RHEA:30143"/>
        <dbReference type="ChEBI" id="CHEBI:15377"/>
        <dbReference type="ChEBI" id="CHEBI:15378"/>
        <dbReference type="ChEBI" id="CHEBI:25646"/>
        <dbReference type="ChEBI" id="CHEBI:57287"/>
        <dbReference type="ChEBI" id="CHEBI:57386"/>
    </reaction>
    <physiologicalReaction direction="left-to-right" evidence="19">
        <dbReference type="Rhea" id="RHEA:30144"/>
    </physiologicalReaction>
</comment>
<feature type="non-terminal residue" evidence="25">
    <location>
        <position position="1"/>
    </location>
</feature>
<dbReference type="InterPro" id="IPR052365">
    <property type="entry name" value="THEM4/THEM5_acyl-CoA_thioest"/>
</dbReference>
<keyword evidence="7 25" id="KW-0378">Hydrolase</keyword>
<evidence type="ECO:0000256" key="17">
    <source>
        <dbReference type="ARBA" id="ARBA00040123"/>
    </source>
</evidence>
<dbReference type="Proteomes" id="UP001267426">
    <property type="component" value="Unassembled WGS sequence"/>
</dbReference>
<dbReference type="EMBL" id="JAVRHT010000066">
    <property type="protein sequence ID" value="MDT0633249.1"/>
    <property type="molecule type" value="Genomic_DNA"/>
</dbReference>
<dbReference type="InterPro" id="IPR029069">
    <property type="entry name" value="HotDog_dom_sf"/>
</dbReference>
<proteinExistence type="inferred from homology"/>
<dbReference type="RefSeq" id="WP_311665959.1">
    <property type="nucleotide sequence ID" value="NZ_JAVRHT010000066.1"/>
</dbReference>
<keyword evidence="11" id="KW-0472">Membrane</keyword>
<evidence type="ECO:0000256" key="16">
    <source>
        <dbReference type="ARBA" id="ARBA00038848"/>
    </source>
</evidence>
<feature type="domain" description="Thioesterase" evidence="24">
    <location>
        <begin position="95"/>
        <end position="153"/>
    </location>
</feature>
<evidence type="ECO:0000256" key="14">
    <source>
        <dbReference type="ARBA" id="ARBA00037002"/>
    </source>
</evidence>
<evidence type="ECO:0000256" key="23">
    <source>
        <dbReference type="ARBA" id="ARBA00048180"/>
    </source>
</evidence>
<keyword evidence="6" id="KW-0053">Apoptosis</keyword>
<evidence type="ECO:0000313" key="26">
    <source>
        <dbReference type="Proteomes" id="UP001267426"/>
    </source>
</evidence>
<comment type="catalytic activity">
    <reaction evidence="13">
        <text>(5Z,8Z,11Z,14Z)-eicosatetraenoyl-CoA + H2O = (5Z,8Z,11Z,14Z)-eicosatetraenoate + CoA + H(+)</text>
        <dbReference type="Rhea" id="RHEA:40151"/>
        <dbReference type="ChEBI" id="CHEBI:15377"/>
        <dbReference type="ChEBI" id="CHEBI:15378"/>
        <dbReference type="ChEBI" id="CHEBI:32395"/>
        <dbReference type="ChEBI" id="CHEBI:57287"/>
        <dbReference type="ChEBI" id="CHEBI:57368"/>
    </reaction>
    <physiologicalReaction direction="left-to-right" evidence="13">
        <dbReference type="Rhea" id="RHEA:40152"/>
    </physiologicalReaction>
</comment>
<evidence type="ECO:0000256" key="7">
    <source>
        <dbReference type="ARBA" id="ARBA00022801"/>
    </source>
</evidence>
<comment type="catalytic activity">
    <reaction evidence="14">
        <text>(9Z)-octadecenoyl-CoA + H2O = (9Z)-octadecenoate + CoA + H(+)</text>
        <dbReference type="Rhea" id="RHEA:40139"/>
        <dbReference type="ChEBI" id="CHEBI:15377"/>
        <dbReference type="ChEBI" id="CHEBI:15378"/>
        <dbReference type="ChEBI" id="CHEBI:30823"/>
        <dbReference type="ChEBI" id="CHEBI:57287"/>
        <dbReference type="ChEBI" id="CHEBI:57387"/>
    </reaction>
    <physiologicalReaction direction="left-to-right" evidence="14">
        <dbReference type="Rhea" id="RHEA:40140"/>
    </physiologicalReaction>
</comment>
<evidence type="ECO:0000256" key="20">
    <source>
        <dbReference type="ARBA" id="ARBA00047734"/>
    </source>
</evidence>
<comment type="caution">
    <text evidence="25">The sequence shown here is derived from an EMBL/GenBank/DDBJ whole genome shotgun (WGS) entry which is preliminary data.</text>
</comment>
<evidence type="ECO:0000256" key="21">
    <source>
        <dbReference type="ARBA" id="ARBA00047969"/>
    </source>
</evidence>
<evidence type="ECO:0000256" key="13">
    <source>
        <dbReference type="ARBA" id="ARBA00035852"/>
    </source>
</evidence>
<evidence type="ECO:0000256" key="3">
    <source>
        <dbReference type="ARBA" id="ARBA00004632"/>
    </source>
</evidence>
<evidence type="ECO:0000256" key="2">
    <source>
        <dbReference type="ARBA" id="ARBA00004496"/>
    </source>
</evidence>
<evidence type="ECO:0000256" key="8">
    <source>
        <dbReference type="ARBA" id="ARBA00022832"/>
    </source>
</evidence>
<dbReference type="CDD" id="cd03443">
    <property type="entry name" value="PaaI_thioesterase"/>
    <property type="match status" value="1"/>
</dbReference>
<evidence type="ECO:0000256" key="19">
    <source>
        <dbReference type="ARBA" id="ARBA00047588"/>
    </source>
</evidence>
<evidence type="ECO:0000256" key="12">
    <source>
        <dbReference type="ARBA" id="ARBA00023273"/>
    </source>
</evidence>
<evidence type="ECO:0000256" key="10">
    <source>
        <dbReference type="ARBA" id="ARBA00023098"/>
    </source>
</evidence>
<sequence>SRLPPRPANAAGGVVHFAFRLPPSAFRLPPSALNAPDLSASDPSWTPLIPFWEMIGTRSFVSSDDGDRIRVRYYAGGGRTWARAWFGPGAEGPPGHVHGGALAALLDEAMGMAALATGRVVVAGRIEVDFRAMVPLGTVVTAEVAVEPAVGKKTPVRAVLRGPDGGVVCEATGLFVQISTENLDEAVERVGREAKGGGA</sequence>
<comment type="catalytic activity">
    <reaction evidence="22">
        <text>dodecanoyl-CoA + H2O = dodecanoate + CoA + H(+)</text>
        <dbReference type="Rhea" id="RHEA:30135"/>
        <dbReference type="ChEBI" id="CHEBI:15377"/>
        <dbReference type="ChEBI" id="CHEBI:15378"/>
        <dbReference type="ChEBI" id="CHEBI:18262"/>
        <dbReference type="ChEBI" id="CHEBI:57287"/>
        <dbReference type="ChEBI" id="CHEBI:57375"/>
    </reaction>
    <physiologicalReaction direction="left-to-right" evidence="22">
        <dbReference type="Rhea" id="RHEA:30136"/>
    </physiologicalReaction>
</comment>
<accession>A0ABU3BVC4</accession>
<keyword evidence="10" id="KW-0443">Lipid metabolism</keyword>
<keyword evidence="12" id="KW-0966">Cell projection</keyword>
<evidence type="ECO:0000313" key="25">
    <source>
        <dbReference type="EMBL" id="MDT0633249.1"/>
    </source>
</evidence>
<dbReference type="PANTHER" id="PTHR12418:SF19">
    <property type="entry name" value="ACYL-COENZYME A THIOESTERASE THEM4"/>
    <property type="match status" value="1"/>
</dbReference>
<keyword evidence="4" id="KW-1003">Cell membrane</keyword>
<keyword evidence="5" id="KW-0963">Cytoplasm</keyword>
<evidence type="ECO:0000256" key="4">
    <source>
        <dbReference type="ARBA" id="ARBA00022475"/>
    </source>
</evidence>
<comment type="catalytic activity">
    <reaction evidence="20">
        <text>hexadecanoyl-CoA + H2O = hexadecanoate + CoA + H(+)</text>
        <dbReference type="Rhea" id="RHEA:16645"/>
        <dbReference type="ChEBI" id="CHEBI:7896"/>
        <dbReference type="ChEBI" id="CHEBI:15377"/>
        <dbReference type="ChEBI" id="CHEBI:15378"/>
        <dbReference type="ChEBI" id="CHEBI:57287"/>
        <dbReference type="ChEBI" id="CHEBI:57379"/>
        <dbReference type="EC" id="3.1.2.2"/>
    </reaction>
    <physiologicalReaction direction="left-to-right" evidence="20">
        <dbReference type="Rhea" id="RHEA:16646"/>
    </physiologicalReaction>
</comment>
<evidence type="ECO:0000256" key="15">
    <source>
        <dbReference type="ARBA" id="ARBA00038456"/>
    </source>
</evidence>
<comment type="similarity">
    <text evidence="15">Belongs to the THEM4/THEM5 thioesterase family.</text>
</comment>
<dbReference type="InterPro" id="IPR006683">
    <property type="entry name" value="Thioestr_dom"/>
</dbReference>
<keyword evidence="9" id="KW-0809">Transit peptide</keyword>
<name>A0ABU3BVC4_9BACT</name>
<keyword evidence="26" id="KW-1185">Reference proteome</keyword>
<evidence type="ECO:0000256" key="5">
    <source>
        <dbReference type="ARBA" id="ARBA00022490"/>
    </source>
</evidence>
<comment type="catalytic activity">
    <reaction evidence="23">
        <text>tetradecanoyl-CoA + H2O = tetradecanoate + CoA + H(+)</text>
        <dbReference type="Rhea" id="RHEA:40119"/>
        <dbReference type="ChEBI" id="CHEBI:15377"/>
        <dbReference type="ChEBI" id="CHEBI:15378"/>
        <dbReference type="ChEBI" id="CHEBI:30807"/>
        <dbReference type="ChEBI" id="CHEBI:57287"/>
        <dbReference type="ChEBI" id="CHEBI:57385"/>
    </reaction>
    <physiologicalReaction direction="left-to-right" evidence="23">
        <dbReference type="Rhea" id="RHEA:40120"/>
    </physiologicalReaction>
</comment>
<reference evidence="25 26" key="1">
    <citation type="submission" date="2023-09" db="EMBL/GenBank/DDBJ databases">
        <authorList>
            <person name="Rey-Velasco X."/>
        </authorList>
    </citation>
    <scope>NUCLEOTIDE SEQUENCE [LARGE SCALE GENOMIC DNA]</scope>
    <source>
        <strain evidence="25 26">F394</strain>
    </source>
</reference>
<comment type="catalytic activity">
    <reaction evidence="21">
        <text>decanoyl-CoA + H2O = decanoate + CoA + H(+)</text>
        <dbReference type="Rhea" id="RHEA:40059"/>
        <dbReference type="ChEBI" id="CHEBI:15377"/>
        <dbReference type="ChEBI" id="CHEBI:15378"/>
        <dbReference type="ChEBI" id="CHEBI:27689"/>
        <dbReference type="ChEBI" id="CHEBI:57287"/>
        <dbReference type="ChEBI" id="CHEBI:61430"/>
    </reaction>
    <physiologicalReaction direction="left-to-right" evidence="21">
        <dbReference type="Rhea" id="RHEA:40060"/>
    </physiologicalReaction>
</comment>
<dbReference type="GO" id="GO:0016787">
    <property type="term" value="F:hydrolase activity"/>
    <property type="evidence" value="ECO:0007669"/>
    <property type="project" value="UniProtKB-KW"/>
</dbReference>
<gene>
    <name evidence="25" type="ORF">RM540_15955</name>
</gene>
<evidence type="ECO:0000256" key="9">
    <source>
        <dbReference type="ARBA" id="ARBA00022946"/>
    </source>
</evidence>
<dbReference type="Gene3D" id="3.10.129.10">
    <property type="entry name" value="Hotdog Thioesterase"/>
    <property type="match status" value="1"/>
</dbReference>
<dbReference type="Pfam" id="PF03061">
    <property type="entry name" value="4HBT"/>
    <property type="match status" value="1"/>
</dbReference>
<dbReference type="EC" id="3.1.2.2" evidence="16"/>
<keyword evidence="8" id="KW-0276">Fatty acid metabolism</keyword>
<comment type="subcellular location">
    <subcellularLocation>
        <location evidence="3">Cell projection</location>
        <location evidence="3">Ruffle membrane</location>
    </subcellularLocation>
    <subcellularLocation>
        <location evidence="2">Cytoplasm</location>
    </subcellularLocation>
    <subcellularLocation>
        <location evidence="1">Membrane</location>
        <topology evidence="1">Peripheral membrane protein</topology>
    </subcellularLocation>
</comment>
<dbReference type="PANTHER" id="PTHR12418">
    <property type="entry name" value="ACYL-COENZYME A THIOESTERASE THEM4"/>
    <property type="match status" value="1"/>
</dbReference>
<evidence type="ECO:0000256" key="1">
    <source>
        <dbReference type="ARBA" id="ARBA00004170"/>
    </source>
</evidence>
<dbReference type="SUPFAM" id="SSF54637">
    <property type="entry name" value="Thioesterase/thiol ester dehydrase-isomerase"/>
    <property type="match status" value="1"/>
</dbReference>